<feature type="non-terminal residue" evidence="2">
    <location>
        <position position="194"/>
    </location>
</feature>
<dbReference type="EMBL" id="CAXAMM010028891">
    <property type="protein sequence ID" value="CAK9063685.1"/>
    <property type="molecule type" value="Genomic_DNA"/>
</dbReference>
<gene>
    <name evidence="1" type="ORF">SCF082_LOCUS32944</name>
    <name evidence="2" type="ORF">SCF082_LOCUS52478</name>
</gene>
<keyword evidence="3" id="KW-1185">Reference proteome</keyword>
<comment type="caution">
    <text evidence="2">The sequence shown here is derived from an EMBL/GenBank/DDBJ whole genome shotgun (WGS) entry which is preliminary data.</text>
</comment>
<evidence type="ECO:0000313" key="3">
    <source>
        <dbReference type="Proteomes" id="UP001642464"/>
    </source>
</evidence>
<feature type="non-terminal residue" evidence="2">
    <location>
        <position position="1"/>
    </location>
</feature>
<proteinExistence type="predicted"/>
<dbReference type="Proteomes" id="UP001642464">
    <property type="component" value="Unassembled WGS sequence"/>
</dbReference>
<protein>
    <submittedName>
        <fullName evidence="2">Uncharacterized protein</fullName>
    </submittedName>
</protein>
<accession>A0ABP0SLS1</accession>
<evidence type="ECO:0000313" key="1">
    <source>
        <dbReference type="EMBL" id="CAK9063685.1"/>
    </source>
</evidence>
<dbReference type="EMBL" id="CAXAMM010044117">
    <property type="protein sequence ID" value="CAK9113208.1"/>
    <property type="molecule type" value="Genomic_DNA"/>
</dbReference>
<reference evidence="2 3" key="1">
    <citation type="submission" date="2024-02" db="EMBL/GenBank/DDBJ databases">
        <authorList>
            <person name="Chen Y."/>
            <person name="Shah S."/>
            <person name="Dougan E. K."/>
            <person name="Thang M."/>
            <person name="Chan C."/>
        </authorList>
    </citation>
    <scope>NUCLEOTIDE SEQUENCE [LARGE SCALE GENOMIC DNA]</scope>
</reference>
<organism evidence="2 3">
    <name type="scientific">Durusdinium trenchii</name>
    <dbReference type="NCBI Taxonomy" id="1381693"/>
    <lineage>
        <taxon>Eukaryota</taxon>
        <taxon>Sar</taxon>
        <taxon>Alveolata</taxon>
        <taxon>Dinophyceae</taxon>
        <taxon>Suessiales</taxon>
        <taxon>Symbiodiniaceae</taxon>
        <taxon>Durusdinium</taxon>
    </lineage>
</organism>
<name>A0ABP0SLS1_9DINO</name>
<evidence type="ECO:0000313" key="2">
    <source>
        <dbReference type="EMBL" id="CAK9113208.1"/>
    </source>
</evidence>
<sequence>GQRWMVGTMPKNCSGDLKRALTVTEQSQTMHFRLVIHCYTESGRRLRASSRARARWSGSAFDSHCDVACIYSFLLDEGRQLSTWTPEKEAAVLKAFYQRDYMQEIEASVVARLSTWKPQHLGIWVDIIEPPATPVKVASASELMELEDEAQAARFREVRTKLAADVASMCEFNSAKEDASRRSHVVKVMHEKSQ</sequence>